<evidence type="ECO:0000313" key="1">
    <source>
        <dbReference type="EMBL" id="MBA0704408.1"/>
    </source>
</evidence>
<name>A0A7J8YXV4_9ROSI</name>
<sequence>MEGSGSDRNELYFVEGNESRQPALLQVMIIRVLLVQ</sequence>
<evidence type="ECO:0000313" key="2">
    <source>
        <dbReference type="Proteomes" id="UP000593574"/>
    </source>
</evidence>
<proteinExistence type="predicted"/>
<comment type="caution">
    <text evidence="1">The sequence shown here is derived from an EMBL/GenBank/DDBJ whole genome shotgun (WGS) entry which is preliminary data.</text>
</comment>
<keyword evidence="2" id="KW-1185">Reference proteome</keyword>
<feature type="non-terminal residue" evidence="1">
    <location>
        <position position="36"/>
    </location>
</feature>
<accession>A0A7J8YXV4</accession>
<dbReference type="AlphaFoldDB" id="A0A7J8YXV4"/>
<reference evidence="1 2" key="1">
    <citation type="journal article" date="2019" name="Genome Biol. Evol.">
        <title>Insights into the evolution of the New World diploid cottons (Gossypium, subgenus Houzingenia) based on genome sequencing.</title>
        <authorList>
            <person name="Grover C.E."/>
            <person name="Arick M.A. 2nd"/>
            <person name="Thrash A."/>
            <person name="Conover J.L."/>
            <person name="Sanders W.S."/>
            <person name="Peterson D.G."/>
            <person name="Frelichowski J.E."/>
            <person name="Scheffler J.A."/>
            <person name="Scheffler B.E."/>
            <person name="Wendel J.F."/>
        </authorList>
    </citation>
    <scope>NUCLEOTIDE SEQUENCE [LARGE SCALE GENOMIC DNA]</scope>
    <source>
        <strain evidence="1">4</strain>
        <tissue evidence="1">Leaf</tissue>
    </source>
</reference>
<dbReference type="Proteomes" id="UP000593574">
    <property type="component" value="Unassembled WGS sequence"/>
</dbReference>
<dbReference type="EMBL" id="JABEZV010000001">
    <property type="protein sequence ID" value="MBA0704408.1"/>
    <property type="molecule type" value="Genomic_DNA"/>
</dbReference>
<organism evidence="1 2">
    <name type="scientific">Gossypium laxum</name>
    <dbReference type="NCBI Taxonomy" id="34288"/>
    <lineage>
        <taxon>Eukaryota</taxon>
        <taxon>Viridiplantae</taxon>
        <taxon>Streptophyta</taxon>
        <taxon>Embryophyta</taxon>
        <taxon>Tracheophyta</taxon>
        <taxon>Spermatophyta</taxon>
        <taxon>Magnoliopsida</taxon>
        <taxon>eudicotyledons</taxon>
        <taxon>Gunneridae</taxon>
        <taxon>Pentapetalae</taxon>
        <taxon>rosids</taxon>
        <taxon>malvids</taxon>
        <taxon>Malvales</taxon>
        <taxon>Malvaceae</taxon>
        <taxon>Malvoideae</taxon>
        <taxon>Gossypium</taxon>
    </lineage>
</organism>
<gene>
    <name evidence="1" type="ORF">Golax_016666</name>
</gene>
<protein>
    <submittedName>
        <fullName evidence="1">Uncharacterized protein</fullName>
    </submittedName>
</protein>